<evidence type="ECO:0000313" key="10">
    <source>
        <dbReference type="Proteomes" id="UP000240830"/>
    </source>
</evidence>
<dbReference type="SUPFAM" id="SSF52058">
    <property type="entry name" value="L domain-like"/>
    <property type="match status" value="1"/>
</dbReference>
<dbReference type="Pfam" id="PF00832">
    <property type="entry name" value="Ribosomal_L39"/>
    <property type="match status" value="1"/>
</dbReference>
<evidence type="ECO:0000313" key="9">
    <source>
        <dbReference type="EMBL" id="PJF18847.1"/>
    </source>
</evidence>
<evidence type="ECO:0000256" key="4">
    <source>
        <dbReference type="ARBA" id="ARBA00022980"/>
    </source>
</evidence>
<dbReference type="PROSITE" id="PS51450">
    <property type="entry name" value="LRR"/>
    <property type="match status" value="2"/>
</dbReference>
<feature type="region of interest" description="Disordered" evidence="7">
    <location>
        <begin position="189"/>
        <end position="225"/>
    </location>
</feature>
<protein>
    <recommendedName>
        <fullName evidence="6">60S ribosomal protein L39</fullName>
    </recommendedName>
</protein>
<dbReference type="GO" id="GO:0005737">
    <property type="term" value="C:cytoplasm"/>
    <property type="evidence" value="ECO:0007669"/>
    <property type="project" value="TreeGrafter"/>
</dbReference>
<dbReference type="Gene3D" id="3.80.10.10">
    <property type="entry name" value="Ribonuclease Inhibitor"/>
    <property type="match status" value="1"/>
</dbReference>
<proteinExistence type="inferred from homology"/>
<feature type="domain" description="DUF2423" evidence="8">
    <location>
        <begin position="57"/>
        <end position="92"/>
    </location>
</feature>
<dbReference type="PANTHER" id="PTHR48051">
    <property type="match status" value="1"/>
</dbReference>
<dbReference type="InterPro" id="IPR032675">
    <property type="entry name" value="LRR_dom_sf"/>
</dbReference>
<dbReference type="OrthoDB" id="660555at2759"/>
<dbReference type="InterPro" id="IPR000077">
    <property type="entry name" value="Ribosomal_eL39"/>
</dbReference>
<sequence length="731" mass="82133">MVYRVIQVFWRRVALMFIMILGNMRSITRCWVHGQLKEPGSASSADTHLAFTNCGKMAKSIRSKSVRRNRAVKRETIFKPAADARLERLAARDALVVAEAERNQMDSDKPTLGTGSTTSPMSQDGVFGTEHDHDKPASPRGEYSAFESILSSSGIISQKTKIGMGNTTSALKEKHFRDAPLAFVQKADRESTGRIHHSMDSVGSSTFGSTVRTAPIQSRDSTKGLTRSKSQDAVMFWPFHLEEQYAFEEVFDQVSDPFRSQPYDAAHLEADLEIQRNILAAAAHKKGYINKKRVGIQRRERLSALPDSICDGVNADLSNRGIVSLTAHLGIFKHLVSLNLQGNKLATLPYEIGLLKCLKELNVSDNRLQSLPESIGLLQRVREINLKGNELYTLPESFGNLRRLKVLNICHNKFRIVPRCVGNLVKLCAFEADRNMIEYLPAEMSLLKQLCRIQLFGNPLVKEEYILTKSKLASSGGGPITLLETAARLIIRDDQEVLRNMPLPLKSFLKSAEKCSFCHGPYLNSYYGRIRLLERQGQVIPFIHYLCSLHWNNEKGRLRAMFEAPPQTTPKTVLNMRRSRSNTAISVVRTRSRTSTAERVRLNQLLENHGSSPELPQYYRMNSGPQIGETTDKEGSLIDVRLLPDPLDYGGGIAVTRSWLEIPTEPSHKTFKVKRILGKKMKQNRPVPHWVRLRTDNTIRQQTGDLQQAAAGAATKNDNQAQSAPFLHRNQ</sequence>
<evidence type="ECO:0000256" key="2">
    <source>
        <dbReference type="ARBA" id="ARBA00022614"/>
    </source>
</evidence>
<evidence type="ECO:0000259" key="8">
    <source>
        <dbReference type="Pfam" id="PF10338"/>
    </source>
</evidence>
<dbReference type="Gene3D" id="1.10.1620.10">
    <property type="entry name" value="Ribosomal protein L39e"/>
    <property type="match status" value="1"/>
</dbReference>
<dbReference type="SUPFAM" id="SSF48662">
    <property type="entry name" value="Ribosomal protein L39e"/>
    <property type="match status" value="1"/>
</dbReference>
<dbReference type="InterPro" id="IPR023626">
    <property type="entry name" value="Ribosomal_eL39_dom_sf"/>
</dbReference>
<feature type="compositionally biased region" description="Basic and acidic residues" evidence="7">
    <location>
        <begin position="189"/>
        <end position="199"/>
    </location>
</feature>
<keyword evidence="10" id="KW-1185">Reference proteome</keyword>
<dbReference type="GO" id="GO:0006412">
    <property type="term" value="P:translation"/>
    <property type="evidence" value="ECO:0007669"/>
    <property type="project" value="InterPro"/>
</dbReference>
<dbReference type="InterPro" id="IPR050216">
    <property type="entry name" value="LRR_domain-containing"/>
</dbReference>
<feature type="compositionally biased region" description="Polar residues" evidence="7">
    <location>
        <begin position="113"/>
        <end position="122"/>
    </location>
</feature>
<dbReference type="STRING" id="1246581.A0A2H9TM81"/>
<evidence type="ECO:0000256" key="3">
    <source>
        <dbReference type="ARBA" id="ARBA00022737"/>
    </source>
</evidence>
<comment type="similarity">
    <text evidence="1">Belongs to the eukaryotic ribosomal protein eL39 family.</text>
</comment>
<dbReference type="Proteomes" id="UP000240830">
    <property type="component" value="Unassembled WGS sequence"/>
</dbReference>
<keyword evidence="2" id="KW-0433">Leucine-rich repeat</keyword>
<dbReference type="SMART" id="SM00364">
    <property type="entry name" value="LRR_BAC"/>
    <property type="match status" value="2"/>
</dbReference>
<evidence type="ECO:0000256" key="6">
    <source>
        <dbReference type="ARBA" id="ARBA00035339"/>
    </source>
</evidence>
<dbReference type="InterPro" id="IPR001611">
    <property type="entry name" value="Leu-rich_rpt"/>
</dbReference>
<dbReference type="GO" id="GO:0005840">
    <property type="term" value="C:ribosome"/>
    <property type="evidence" value="ECO:0007669"/>
    <property type="project" value="UniProtKB-KW"/>
</dbReference>
<keyword evidence="3" id="KW-0677">Repeat</keyword>
<keyword evidence="4" id="KW-0689">Ribosomal protein</keyword>
<keyword evidence="5" id="KW-0687">Ribonucleoprotein</keyword>
<gene>
    <name evidence="9" type="ORF">PSACC_01342</name>
</gene>
<dbReference type="Pfam" id="PF00560">
    <property type="entry name" value="LRR_1"/>
    <property type="match status" value="1"/>
</dbReference>
<accession>A0A2H9TM81</accession>
<reference evidence="9 10" key="1">
    <citation type="submission" date="2016-10" db="EMBL/GenBank/DDBJ databases">
        <title>The genome of Paramicrosporidium saccamoebae is the missing link in understanding Cryptomycota and Microsporidia evolution.</title>
        <authorList>
            <person name="Quandt C.A."/>
            <person name="Beaudet D."/>
            <person name="Corsaro D."/>
            <person name="Michel R."/>
            <person name="Corradi N."/>
            <person name="James T."/>
        </authorList>
    </citation>
    <scope>NUCLEOTIDE SEQUENCE [LARGE SCALE GENOMIC DNA]</scope>
    <source>
        <strain evidence="9 10">KSL3</strain>
    </source>
</reference>
<feature type="compositionally biased region" description="Polar residues" evidence="7">
    <location>
        <begin position="201"/>
        <end position="225"/>
    </location>
</feature>
<dbReference type="InterPro" id="IPR019434">
    <property type="entry name" value="DUF2423"/>
</dbReference>
<evidence type="ECO:0000256" key="7">
    <source>
        <dbReference type="SAM" id="MobiDB-lite"/>
    </source>
</evidence>
<feature type="region of interest" description="Disordered" evidence="7">
    <location>
        <begin position="706"/>
        <end position="731"/>
    </location>
</feature>
<evidence type="ECO:0000256" key="5">
    <source>
        <dbReference type="ARBA" id="ARBA00023274"/>
    </source>
</evidence>
<dbReference type="GO" id="GO:1990904">
    <property type="term" value="C:ribonucleoprotein complex"/>
    <property type="evidence" value="ECO:0007669"/>
    <property type="project" value="UniProtKB-KW"/>
</dbReference>
<dbReference type="GO" id="GO:0003735">
    <property type="term" value="F:structural constituent of ribosome"/>
    <property type="evidence" value="ECO:0007669"/>
    <property type="project" value="InterPro"/>
</dbReference>
<comment type="caution">
    <text evidence="9">The sequence shown here is derived from an EMBL/GenBank/DDBJ whole genome shotgun (WGS) entry which is preliminary data.</text>
</comment>
<dbReference type="InterPro" id="IPR003591">
    <property type="entry name" value="Leu-rich_rpt_typical-subtyp"/>
</dbReference>
<dbReference type="AlphaFoldDB" id="A0A2H9TM81"/>
<feature type="non-terminal residue" evidence="9">
    <location>
        <position position="731"/>
    </location>
</feature>
<dbReference type="EMBL" id="MTSL01000101">
    <property type="protein sequence ID" value="PJF18847.1"/>
    <property type="molecule type" value="Genomic_DNA"/>
</dbReference>
<feature type="region of interest" description="Disordered" evidence="7">
    <location>
        <begin position="103"/>
        <end position="125"/>
    </location>
</feature>
<organism evidence="9 10">
    <name type="scientific">Paramicrosporidium saccamoebae</name>
    <dbReference type="NCBI Taxonomy" id="1246581"/>
    <lineage>
        <taxon>Eukaryota</taxon>
        <taxon>Fungi</taxon>
        <taxon>Fungi incertae sedis</taxon>
        <taxon>Cryptomycota</taxon>
        <taxon>Cryptomycota incertae sedis</taxon>
        <taxon>Paramicrosporidium</taxon>
    </lineage>
</organism>
<dbReference type="FunFam" id="1.10.1620.10:FF:000001">
    <property type="entry name" value="60S ribosomal protein-like L39"/>
    <property type="match status" value="1"/>
</dbReference>
<name>A0A2H9TM81_9FUNG</name>
<evidence type="ECO:0000256" key="1">
    <source>
        <dbReference type="ARBA" id="ARBA00009339"/>
    </source>
</evidence>
<dbReference type="SMART" id="SM00369">
    <property type="entry name" value="LRR_TYP"/>
    <property type="match status" value="4"/>
</dbReference>
<dbReference type="Pfam" id="PF10338">
    <property type="entry name" value="YBL028C_N"/>
    <property type="match status" value="1"/>
</dbReference>
<dbReference type="PANTHER" id="PTHR48051:SF1">
    <property type="entry name" value="RAS SUPPRESSOR PROTEIN 1"/>
    <property type="match status" value="1"/>
</dbReference>